<gene>
    <name evidence="1" type="ORF">HJG59_008517</name>
</gene>
<keyword evidence="2" id="KW-1185">Reference proteome</keyword>
<dbReference type="Proteomes" id="UP000550707">
    <property type="component" value="Unassembled WGS sequence"/>
</dbReference>
<organism evidence="1 2">
    <name type="scientific">Molossus molossus</name>
    <name type="common">Pallas' mastiff bat</name>
    <name type="synonym">Vespertilio molossus</name>
    <dbReference type="NCBI Taxonomy" id="27622"/>
    <lineage>
        <taxon>Eukaryota</taxon>
        <taxon>Metazoa</taxon>
        <taxon>Chordata</taxon>
        <taxon>Craniata</taxon>
        <taxon>Vertebrata</taxon>
        <taxon>Euteleostomi</taxon>
        <taxon>Mammalia</taxon>
        <taxon>Eutheria</taxon>
        <taxon>Laurasiatheria</taxon>
        <taxon>Chiroptera</taxon>
        <taxon>Yangochiroptera</taxon>
        <taxon>Molossidae</taxon>
        <taxon>Molossus</taxon>
    </lineage>
</organism>
<evidence type="ECO:0000313" key="2">
    <source>
        <dbReference type="Proteomes" id="UP000550707"/>
    </source>
</evidence>
<proteinExistence type="predicted"/>
<dbReference type="EMBL" id="JACASF010000012">
    <property type="protein sequence ID" value="KAF6444207.1"/>
    <property type="molecule type" value="Genomic_DNA"/>
</dbReference>
<comment type="caution">
    <text evidence="1">The sequence shown here is derived from an EMBL/GenBank/DDBJ whole genome shotgun (WGS) entry which is preliminary data.</text>
</comment>
<protein>
    <submittedName>
        <fullName evidence="1">Uncharacterized protein</fullName>
    </submittedName>
</protein>
<dbReference type="AlphaFoldDB" id="A0A7J8F8X7"/>
<accession>A0A7J8F8X7</accession>
<name>A0A7J8F8X7_MOLMO</name>
<reference evidence="1 2" key="1">
    <citation type="journal article" date="2020" name="Nature">
        <title>Six reference-quality genomes reveal evolution of bat adaptations.</title>
        <authorList>
            <person name="Jebb D."/>
            <person name="Huang Z."/>
            <person name="Pippel M."/>
            <person name="Hughes G.M."/>
            <person name="Lavrichenko K."/>
            <person name="Devanna P."/>
            <person name="Winkler S."/>
            <person name="Jermiin L.S."/>
            <person name="Skirmuntt E.C."/>
            <person name="Katzourakis A."/>
            <person name="Burkitt-Gray L."/>
            <person name="Ray D.A."/>
            <person name="Sullivan K.A.M."/>
            <person name="Roscito J.G."/>
            <person name="Kirilenko B.M."/>
            <person name="Davalos L.M."/>
            <person name="Corthals A.P."/>
            <person name="Power M.L."/>
            <person name="Jones G."/>
            <person name="Ransome R.D."/>
            <person name="Dechmann D.K.N."/>
            <person name="Locatelli A.G."/>
            <person name="Puechmaille S.J."/>
            <person name="Fedrigo O."/>
            <person name="Jarvis E.D."/>
            <person name="Hiller M."/>
            <person name="Vernes S.C."/>
            <person name="Myers E.W."/>
            <person name="Teeling E.C."/>
        </authorList>
    </citation>
    <scope>NUCLEOTIDE SEQUENCE [LARGE SCALE GENOMIC DNA]</scope>
    <source>
        <strain evidence="1">MMolMol1</strain>
        <tissue evidence="1">Muscle</tissue>
    </source>
</reference>
<evidence type="ECO:0000313" key="1">
    <source>
        <dbReference type="EMBL" id="KAF6444207.1"/>
    </source>
</evidence>
<sequence length="114" mass="12516">MGKNIYKEPLSAFDRPQHHVLRNLYCALYGVPPLLTGCCSQIPSRSANARHCGACSKRVPGSDCIGSRNVRLESLRDPTCSILASQILMDIWDFMFLNTEESLSCEGGRGRGVA</sequence>